<reference evidence="1" key="1">
    <citation type="submission" date="2018-05" db="EMBL/GenBank/DDBJ databases">
        <authorList>
            <person name="Lanie J.A."/>
            <person name="Ng W.-L."/>
            <person name="Kazmierczak K.M."/>
            <person name="Andrzejewski T.M."/>
            <person name="Davidsen T.M."/>
            <person name="Wayne K.J."/>
            <person name="Tettelin H."/>
            <person name="Glass J.I."/>
            <person name="Rusch D."/>
            <person name="Podicherti R."/>
            <person name="Tsui H.-C.T."/>
            <person name="Winkler M.E."/>
        </authorList>
    </citation>
    <scope>NUCLEOTIDE SEQUENCE</scope>
</reference>
<dbReference type="EMBL" id="UINC01066133">
    <property type="protein sequence ID" value="SVB96516.1"/>
    <property type="molecule type" value="Genomic_DNA"/>
</dbReference>
<accession>A0A382IA86</accession>
<name>A0A382IA86_9ZZZZ</name>
<gene>
    <name evidence="1" type="ORF">METZ01_LOCUS249370</name>
</gene>
<proteinExistence type="predicted"/>
<sequence length="89" mass="9770">MSYRHTLTAFILAAVITPGAHAQSFDPGSMKTPDGQPDISGTFTFRTLTPFQRPQALADKVALDTEEAAQFEASERIRLNRDLFDPESG</sequence>
<dbReference type="AlphaFoldDB" id="A0A382IA86"/>
<organism evidence="1">
    <name type="scientific">marine metagenome</name>
    <dbReference type="NCBI Taxonomy" id="408172"/>
    <lineage>
        <taxon>unclassified sequences</taxon>
        <taxon>metagenomes</taxon>
        <taxon>ecological metagenomes</taxon>
    </lineage>
</organism>
<feature type="non-terminal residue" evidence="1">
    <location>
        <position position="89"/>
    </location>
</feature>
<protein>
    <submittedName>
        <fullName evidence="1">Uncharacterized protein</fullName>
    </submittedName>
</protein>
<evidence type="ECO:0000313" key="1">
    <source>
        <dbReference type="EMBL" id="SVB96516.1"/>
    </source>
</evidence>